<sequence length="132" mass="14893">MPMTELYPILIEKSLISPIVPKPYNGPQRRDFNPNSACDFHFGEVGHTVENCGQLRHRVQDLIDHGVLKFEGLPNITTNPLPKHPEGGVNMVEDRGRERGEYRVEASLLYLGEAETHHPVRRTTGAINRGLM</sequence>
<protein>
    <submittedName>
        <fullName evidence="1">Uncharacterized protein</fullName>
    </submittedName>
</protein>
<accession>A0A2N9GG42</accession>
<organism evidence="1">
    <name type="scientific">Fagus sylvatica</name>
    <name type="common">Beechnut</name>
    <dbReference type="NCBI Taxonomy" id="28930"/>
    <lineage>
        <taxon>Eukaryota</taxon>
        <taxon>Viridiplantae</taxon>
        <taxon>Streptophyta</taxon>
        <taxon>Embryophyta</taxon>
        <taxon>Tracheophyta</taxon>
        <taxon>Spermatophyta</taxon>
        <taxon>Magnoliopsida</taxon>
        <taxon>eudicotyledons</taxon>
        <taxon>Gunneridae</taxon>
        <taxon>Pentapetalae</taxon>
        <taxon>rosids</taxon>
        <taxon>fabids</taxon>
        <taxon>Fagales</taxon>
        <taxon>Fagaceae</taxon>
        <taxon>Fagus</taxon>
    </lineage>
</organism>
<dbReference type="PANTHER" id="PTHR32108">
    <property type="entry name" value="DNA-DIRECTED RNA POLYMERASE SUBUNIT ALPHA"/>
    <property type="match status" value="1"/>
</dbReference>
<evidence type="ECO:0000313" key="1">
    <source>
        <dbReference type="EMBL" id="SPC98485.1"/>
    </source>
</evidence>
<dbReference type="AlphaFoldDB" id="A0A2N9GG42"/>
<name>A0A2N9GG42_FAGSY</name>
<gene>
    <name evidence="1" type="ORF">FSB_LOCUS26367</name>
</gene>
<dbReference type="EMBL" id="OIVN01001878">
    <property type="protein sequence ID" value="SPC98485.1"/>
    <property type="molecule type" value="Genomic_DNA"/>
</dbReference>
<proteinExistence type="predicted"/>
<reference evidence="1" key="1">
    <citation type="submission" date="2018-02" db="EMBL/GenBank/DDBJ databases">
        <authorList>
            <person name="Cohen D.B."/>
            <person name="Kent A.D."/>
        </authorList>
    </citation>
    <scope>NUCLEOTIDE SEQUENCE</scope>
</reference>